<dbReference type="EMBL" id="CP046147">
    <property type="protein sequence ID" value="WFG39105.1"/>
    <property type="molecule type" value="Genomic_DNA"/>
</dbReference>
<accession>A0AAJ5ZGT7</accession>
<feature type="transmembrane region" description="Helical" evidence="1">
    <location>
        <begin position="153"/>
        <end position="169"/>
    </location>
</feature>
<evidence type="ECO:0000313" key="4">
    <source>
        <dbReference type="Proteomes" id="UP001219901"/>
    </source>
</evidence>
<dbReference type="Proteomes" id="UP001321249">
    <property type="component" value="Unassembled WGS sequence"/>
</dbReference>
<gene>
    <name evidence="2" type="ORF">GKO46_03710</name>
    <name evidence="3" type="ORF">GKO48_05550</name>
</gene>
<protein>
    <submittedName>
        <fullName evidence="3">Uncharacterized protein</fullName>
    </submittedName>
</protein>
<feature type="transmembrane region" description="Helical" evidence="1">
    <location>
        <begin position="176"/>
        <end position="195"/>
    </location>
</feature>
<reference evidence="3" key="2">
    <citation type="journal article" date="2023" name="Nat. Commun.">
        <title>Cultivation of marine bacteria of the SAR202 clade.</title>
        <authorList>
            <person name="Lim Y."/>
            <person name="Seo J.H."/>
            <person name="Giovannoni S.J."/>
            <person name="Kang I."/>
            <person name="Cho J.C."/>
        </authorList>
    </citation>
    <scope>NUCLEOTIDE SEQUENCE</scope>
    <source>
        <strain evidence="3">JH1073</strain>
    </source>
</reference>
<dbReference type="EMBL" id="WMBE01000001">
    <property type="protein sequence ID" value="MDG0866175.1"/>
    <property type="molecule type" value="Genomic_DNA"/>
</dbReference>
<proteinExistence type="predicted"/>
<dbReference type="AlphaFoldDB" id="A0AAJ5ZGT7"/>
<reference evidence="4" key="3">
    <citation type="submission" date="2023-06" db="EMBL/GenBank/DDBJ databases">
        <title>Pangenomics reveal diversification of enzyme families and niche specialization in globally abundant SAR202 bacteria.</title>
        <authorList>
            <person name="Saw J.H.W."/>
        </authorList>
    </citation>
    <scope>NUCLEOTIDE SEQUENCE [LARGE SCALE GENOMIC DNA]</scope>
    <source>
        <strain evidence="4">JH1073</strain>
    </source>
</reference>
<dbReference type="Proteomes" id="UP001219901">
    <property type="component" value="Chromosome"/>
</dbReference>
<evidence type="ECO:0000256" key="1">
    <source>
        <dbReference type="SAM" id="Phobius"/>
    </source>
</evidence>
<evidence type="ECO:0000313" key="5">
    <source>
        <dbReference type="Proteomes" id="UP001321249"/>
    </source>
</evidence>
<feature type="transmembrane region" description="Helical" evidence="1">
    <location>
        <begin position="40"/>
        <end position="60"/>
    </location>
</feature>
<organism evidence="3 4">
    <name type="scientific">Candidatus Lucifugimonas marina</name>
    <dbReference type="NCBI Taxonomy" id="3038979"/>
    <lineage>
        <taxon>Bacteria</taxon>
        <taxon>Bacillati</taxon>
        <taxon>Chloroflexota</taxon>
        <taxon>Dehalococcoidia</taxon>
        <taxon>SAR202 cluster</taxon>
        <taxon>Candidatus Lucifugimonadales</taxon>
        <taxon>Candidatus Lucifugimonadaceae</taxon>
        <taxon>Candidatus Lucifugimonas</taxon>
    </lineage>
</organism>
<feature type="transmembrane region" description="Helical" evidence="1">
    <location>
        <begin position="80"/>
        <end position="102"/>
    </location>
</feature>
<keyword evidence="1" id="KW-0472">Membrane</keyword>
<evidence type="ECO:0000313" key="3">
    <source>
        <dbReference type="EMBL" id="WFG39105.1"/>
    </source>
</evidence>
<sequence>MESIPSTESSFRQSYVDRDRIEEDRFEDDRRRRRGMAISLIPLGIAMALIMHYTNIVVAIDDADWQYVLHRPALVNVMKLSLAPILGGGIAMLIAGLIATAIAGREGRYLPLALTVFMYMIFMPLTVGLLLPANLFLLDVTGLSVVDVSVGDAISSWIWGTPFFVLTYTMTGMKQAFWAGAGAVLIGAFVFRYLGPNSETFSLKKTLGATSLAGLIIVFLIMFGPLGIFEILFNQFRAA</sequence>
<dbReference type="RefSeq" id="WP_342822457.1">
    <property type="nucleotide sequence ID" value="NZ_CP046146.1"/>
</dbReference>
<name>A0AAJ5ZGT7_9CHLR</name>
<feature type="transmembrane region" description="Helical" evidence="1">
    <location>
        <begin position="109"/>
        <end position="133"/>
    </location>
</feature>
<feature type="transmembrane region" description="Helical" evidence="1">
    <location>
        <begin position="207"/>
        <end position="233"/>
    </location>
</feature>
<keyword evidence="1" id="KW-0812">Transmembrane</keyword>
<evidence type="ECO:0000313" key="2">
    <source>
        <dbReference type="EMBL" id="MDG0866175.1"/>
    </source>
</evidence>
<keyword evidence="4" id="KW-1185">Reference proteome</keyword>
<reference evidence="4 5" key="1">
    <citation type="submission" date="2019-11" db="EMBL/GenBank/DDBJ databases">
        <authorList>
            <person name="Cho J.-C."/>
        </authorList>
    </citation>
    <scope>NUCLEOTIDE SEQUENCE [LARGE SCALE GENOMIC DNA]</scope>
    <source>
        <strain evidence="3 4">JH1073</strain>
        <strain evidence="2 5">JH702</strain>
    </source>
</reference>
<keyword evidence="1" id="KW-1133">Transmembrane helix</keyword>